<dbReference type="AlphaFoldDB" id="A0A7X3SIT0"/>
<dbReference type="EMBL" id="WUQX01000001">
    <property type="protein sequence ID" value="MXP75868.1"/>
    <property type="molecule type" value="Genomic_DNA"/>
</dbReference>
<dbReference type="InterPro" id="IPR025536">
    <property type="entry name" value="DUF4422"/>
</dbReference>
<dbReference type="RefSeq" id="WP_159751055.1">
    <property type="nucleotide sequence ID" value="NZ_WUQX01000001.1"/>
</dbReference>
<proteinExistence type="predicted"/>
<keyword evidence="3" id="KW-1185">Reference proteome</keyword>
<organism evidence="2 3">
    <name type="scientific">Sporofaciens musculi</name>
    <dbReference type="NCBI Taxonomy" id="2681861"/>
    <lineage>
        <taxon>Bacteria</taxon>
        <taxon>Bacillati</taxon>
        <taxon>Bacillota</taxon>
        <taxon>Clostridia</taxon>
        <taxon>Lachnospirales</taxon>
        <taxon>Lachnospiraceae</taxon>
        <taxon>Sporofaciens</taxon>
    </lineage>
</organism>
<reference evidence="2 3" key="1">
    <citation type="submission" date="2019-12" db="EMBL/GenBank/DDBJ databases">
        <title>Sporaefaciens musculi gen. nov., sp. nov., a novel bacterium isolated from the caecum of an obese mouse.</title>
        <authorList>
            <person name="Rasmussen T.S."/>
            <person name="Streidl T."/>
            <person name="Hitch T.C.A."/>
            <person name="Wortmann E."/>
            <person name="Deptula P."/>
            <person name="Hansen M."/>
            <person name="Nielsen D.S."/>
            <person name="Clavel T."/>
            <person name="Vogensen F.K."/>
        </authorList>
    </citation>
    <scope>NUCLEOTIDE SEQUENCE [LARGE SCALE GENOMIC DNA]</scope>
    <source>
        <strain evidence="2 3">WCA-9-b2</strain>
    </source>
</reference>
<sequence>MELAIYGAQGLALGAYQAISDLLPSRVIKCFLVTEQGINAKTLLGLPVLELKNFAQTLSDKEKTEIEILIATPEDVMPEIEKCLDEIGLCCHVRLTSLRWAELMGYHTVKNKKFMPLSAFPIGYHRAKLCVFMAKSCKDKPLSNKYELSEWIKPIQVGTALLSQSASGFSDNSGDHISYKNGNYSELTALYWIWKNCINREAGEEKQEYYGLCHYRRILNLSDDDVLRLTDNDVDVVLPFPMLYEPNIEEHHKRYVKDEDWRTLIEILERLYPENMSMFTDIMLQPYFYNYNIIIARKEVLNDYCRWLFPILENLEELSTPKGTDRNDRYIGYIGETLSTFYFMSNKNKLNIVHTGCRFLS</sequence>
<name>A0A7X3SIT0_9FIRM</name>
<feature type="domain" description="DUF4422" evidence="1">
    <location>
        <begin position="148"/>
        <end position="346"/>
    </location>
</feature>
<dbReference type="Proteomes" id="UP000460412">
    <property type="component" value="Unassembled WGS sequence"/>
</dbReference>
<evidence type="ECO:0000313" key="3">
    <source>
        <dbReference type="Proteomes" id="UP000460412"/>
    </source>
</evidence>
<gene>
    <name evidence="2" type="ORF">GN277_10885</name>
</gene>
<evidence type="ECO:0000259" key="1">
    <source>
        <dbReference type="Pfam" id="PF14393"/>
    </source>
</evidence>
<accession>A0A7X3SIT0</accession>
<protein>
    <submittedName>
        <fullName evidence="2">DUF4422 domain-containing protein</fullName>
    </submittedName>
</protein>
<comment type="caution">
    <text evidence="2">The sequence shown here is derived from an EMBL/GenBank/DDBJ whole genome shotgun (WGS) entry which is preliminary data.</text>
</comment>
<dbReference type="Pfam" id="PF14393">
    <property type="entry name" value="DUF4422"/>
    <property type="match status" value="1"/>
</dbReference>
<evidence type="ECO:0000313" key="2">
    <source>
        <dbReference type="EMBL" id="MXP75868.1"/>
    </source>
</evidence>